<evidence type="ECO:0000259" key="2">
    <source>
        <dbReference type="Pfam" id="PF20415"/>
    </source>
</evidence>
<dbReference type="InterPro" id="IPR046522">
    <property type="entry name" value="DUF6699"/>
</dbReference>
<reference evidence="3 4" key="1">
    <citation type="submission" date="2024-01" db="EMBL/GenBank/DDBJ databases">
        <title>A draft genome for the cacao thread blight pathogen Marasmiellus scandens.</title>
        <authorList>
            <person name="Baruah I.K."/>
            <person name="Leung J."/>
            <person name="Bukari Y."/>
            <person name="Amoako-Attah I."/>
            <person name="Meinhardt L.W."/>
            <person name="Bailey B.A."/>
            <person name="Cohen S.P."/>
        </authorList>
    </citation>
    <scope>NUCLEOTIDE SEQUENCE [LARGE SCALE GENOMIC DNA]</scope>
    <source>
        <strain evidence="3 4">GH-19</strain>
    </source>
</reference>
<gene>
    <name evidence="3" type="ORF">VKT23_011209</name>
</gene>
<keyword evidence="4" id="KW-1185">Reference proteome</keyword>
<accession>A0ABR1JC72</accession>
<sequence length="346" mass="37697">MSDIYSYNPQPPYLSSGYVNTSYSPQGSPFIPHVSPYMSTTPLPGSPSLGGTLPLAGDEFTPNTGGSLLFPGFDPAYQPAQPDVFAPIRPRRPSWHAGQPSPFSPPPVGLGGGYLSPSPGAFDIDPLYHSRRRSFGGGAPLDTGLSWGPQIFGNPLTPSQFDLHPWLNAQTWTGEFILDLSAHQFNPLQLLAANQTVPVPLEWLMMPATRPPINRLRIVCDLIPQWPIDVQYNAANATSPGVIPVGSPYGLDLGSSATPPITVADILYTIHRTLHTRISHSDWARLNLQEETRVARVYTKRCKATGSLEAVERAQGVKRVDFLLGKVYFRGLVMDWANGVMKMIVA</sequence>
<feature type="domain" description="DUF6699" evidence="2">
    <location>
        <begin position="199"/>
        <end position="333"/>
    </location>
</feature>
<evidence type="ECO:0000313" key="3">
    <source>
        <dbReference type="EMBL" id="KAK7454453.1"/>
    </source>
</evidence>
<dbReference type="EMBL" id="JBANRG010000024">
    <property type="protein sequence ID" value="KAK7454453.1"/>
    <property type="molecule type" value="Genomic_DNA"/>
</dbReference>
<evidence type="ECO:0000313" key="4">
    <source>
        <dbReference type="Proteomes" id="UP001498398"/>
    </source>
</evidence>
<evidence type="ECO:0000256" key="1">
    <source>
        <dbReference type="SAM" id="MobiDB-lite"/>
    </source>
</evidence>
<name>A0ABR1JC72_9AGAR</name>
<feature type="region of interest" description="Disordered" evidence="1">
    <location>
        <begin position="89"/>
        <end position="110"/>
    </location>
</feature>
<organism evidence="3 4">
    <name type="scientific">Marasmiellus scandens</name>
    <dbReference type="NCBI Taxonomy" id="2682957"/>
    <lineage>
        <taxon>Eukaryota</taxon>
        <taxon>Fungi</taxon>
        <taxon>Dikarya</taxon>
        <taxon>Basidiomycota</taxon>
        <taxon>Agaricomycotina</taxon>
        <taxon>Agaricomycetes</taxon>
        <taxon>Agaricomycetidae</taxon>
        <taxon>Agaricales</taxon>
        <taxon>Marasmiineae</taxon>
        <taxon>Omphalotaceae</taxon>
        <taxon>Marasmiellus</taxon>
    </lineage>
</organism>
<dbReference type="Pfam" id="PF20415">
    <property type="entry name" value="DUF6699"/>
    <property type="match status" value="1"/>
</dbReference>
<dbReference type="Proteomes" id="UP001498398">
    <property type="component" value="Unassembled WGS sequence"/>
</dbReference>
<protein>
    <recommendedName>
        <fullName evidence="2">DUF6699 domain-containing protein</fullName>
    </recommendedName>
</protein>
<comment type="caution">
    <text evidence="3">The sequence shown here is derived from an EMBL/GenBank/DDBJ whole genome shotgun (WGS) entry which is preliminary data.</text>
</comment>
<proteinExistence type="predicted"/>